<organism evidence="3">
    <name type="scientific">freshwater metagenome</name>
    <dbReference type="NCBI Taxonomy" id="449393"/>
    <lineage>
        <taxon>unclassified sequences</taxon>
        <taxon>metagenomes</taxon>
        <taxon>ecological metagenomes</taxon>
    </lineage>
</organism>
<dbReference type="SUPFAM" id="SSF49777">
    <property type="entry name" value="PEBP-like"/>
    <property type="match status" value="1"/>
</dbReference>
<dbReference type="NCBIfam" id="TIGR00481">
    <property type="entry name" value="YbhB/YbcL family Raf kinase inhibitor-like protein"/>
    <property type="match status" value="1"/>
</dbReference>
<gene>
    <name evidence="2" type="ORF">UFOPK2754_03294</name>
    <name evidence="3" type="ORF">UFOPK3139_02790</name>
    <name evidence="4" type="ORF">UFOPK3543_01430</name>
    <name evidence="5" type="ORF">UFOPK3967_02511</name>
</gene>
<dbReference type="Pfam" id="PF01161">
    <property type="entry name" value="PBP"/>
    <property type="match status" value="1"/>
</dbReference>
<accession>A0A6J7AUE8</accession>
<evidence type="ECO:0000313" key="5">
    <source>
        <dbReference type="EMBL" id="CAB5016221.1"/>
    </source>
</evidence>
<dbReference type="Gene3D" id="3.90.280.10">
    <property type="entry name" value="PEBP-like"/>
    <property type="match status" value="1"/>
</dbReference>
<evidence type="ECO:0000256" key="1">
    <source>
        <dbReference type="SAM" id="MobiDB-lite"/>
    </source>
</evidence>
<dbReference type="AlphaFoldDB" id="A0A6J7AUE8"/>
<proteinExistence type="predicted"/>
<feature type="region of interest" description="Disordered" evidence="1">
    <location>
        <begin position="100"/>
        <end position="121"/>
    </location>
</feature>
<evidence type="ECO:0000313" key="4">
    <source>
        <dbReference type="EMBL" id="CAB4909967.1"/>
    </source>
</evidence>
<protein>
    <submittedName>
        <fullName evidence="3">Unannotated protein</fullName>
    </submittedName>
</protein>
<dbReference type="InterPro" id="IPR008914">
    <property type="entry name" value="PEBP"/>
</dbReference>
<dbReference type="InterPro" id="IPR005247">
    <property type="entry name" value="YbhB_YbcL/LppC-like"/>
</dbReference>
<dbReference type="EMBL" id="CAFBOS010000198">
    <property type="protein sequence ID" value="CAB5016221.1"/>
    <property type="molecule type" value="Genomic_DNA"/>
</dbReference>
<dbReference type="InterPro" id="IPR036610">
    <property type="entry name" value="PEBP-like_sf"/>
</dbReference>
<dbReference type="EMBL" id="CAFBMH010000047">
    <property type="protein sequence ID" value="CAB4909967.1"/>
    <property type="molecule type" value="Genomic_DNA"/>
</dbReference>
<name>A0A6J7AUE8_9ZZZZ</name>
<evidence type="ECO:0000313" key="3">
    <source>
        <dbReference type="EMBL" id="CAB4836310.1"/>
    </source>
</evidence>
<sequence length="214" mass="22261">MGFSIEVTGIVDGCAIPGEFAFCVPAAVGHVAMAPNRNPRVSWRDAPEGTSSFAILCIDLDAPTDATDVNREGVTVPASLPRAEFTHWVLVDIPGSAASLGEGSDSDGVTPKGKPVGPTSHGVRGVNDYTSWFADDPEMAGVYGGYDGPCPPWNDERVHRYRFTVRALDATSIGVSGPFTAADACAAMYGHILAEASVTGTFTLNPALGATDDD</sequence>
<dbReference type="PANTHER" id="PTHR30289:SF1">
    <property type="entry name" value="PEBP (PHOSPHATIDYLETHANOLAMINE-BINDING PROTEIN) FAMILY PROTEIN"/>
    <property type="match status" value="1"/>
</dbReference>
<dbReference type="EMBL" id="CAEZYR010000215">
    <property type="protein sequence ID" value="CAB4774707.1"/>
    <property type="molecule type" value="Genomic_DNA"/>
</dbReference>
<reference evidence="3" key="1">
    <citation type="submission" date="2020-05" db="EMBL/GenBank/DDBJ databases">
        <authorList>
            <person name="Chiriac C."/>
            <person name="Salcher M."/>
            <person name="Ghai R."/>
            <person name="Kavagutti S V."/>
        </authorList>
    </citation>
    <scope>NUCLEOTIDE SEQUENCE</scope>
</reference>
<dbReference type="CDD" id="cd00865">
    <property type="entry name" value="PEBP_bact_arch"/>
    <property type="match status" value="1"/>
</dbReference>
<dbReference type="PANTHER" id="PTHR30289">
    <property type="entry name" value="UNCHARACTERIZED PROTEIN YBCL-RELATED"/>
    <property type="match status" value="1"/>
</dbReference>
<dbReference type="EMBL" id="CAFABA010000164">
    <property type="protein sequence ID" value="CAB4836310.1"/>
    <property type="molecule type" value="Genomic_DNA"/>
</dbReference>
<evidence type="ECO:0000313" key="2">
    <source>
        <dbReference type="EMBL" id="CAB4774707.1"/>
    </source>
</evidence>